<dbReference type="AlphaFoldDB" id="A0A1M6FT58"/>
<organism evidence="2 3">
    <name type="scientific">Clostridium amylolyticum</name>
    <dbReference type="NCBI Taxonomy" id="1121298"/>
    <lineage>
        <taxon>Bacteria</taxon>
        <taxon>Bacillati</taxon>
        <taxon>Bacillota</taxon>
        <taxon>Clostridia</taxon>
        <taxon>Eubacteriales</taxon>
        <taxon>Clostridiaceae</taxon>
        <taxon>Clostridium</taxon>
    </lineage>
</organism>
<dbReference type="InterPro" id="IPR018710">
    <property type="entry name" value="DUF2232"/>
</dbReference>
<accession>A0A1M6FT58</accession>
<keyword evidence="1" id="KW-1133">Transmembrane helix</keyword>
<feature type="transmembrane region" description="Helical" evidence="1">
    <location>
        <begin position="20"/>
        <end position="45"/>
    </location>
</feature>
<feature type="transmembrane region" description="Helical" evidence="1">
    <location>
        <begin position="252"/>
        <end position="276"/>
    </location>
</feature>
<evidence type="ECO:0000313" key="2">
    <source>
        <dbReference type="EMBL" id="SHJ00847.1"/>
    </source>
</evidence>
<proteinExistence type="predicted"/>
<evidence type="ECO:0000256" key="1">
    <source>
        <dbReference type="SAM" id="Phobius"/>
    </source>
</evidence>
<dbReference type="PANTHER" id="PTHR41324">
    <property type="entry name" value="MEMBRANE PROTEIN-RELATED"/>
    <property type="match status" value="1"/>
</dbReference>
<feature type="transmembrane region" description="Helical" evidence="1">
    <location>
        <begin position="57"/>
        <end position="82"/>
    </location>
</feature>
<protein>
    <submittedName>
        <fullName evidence="2">Uncharacterized conserved protein YybS, DUF2232 family</fullName>
    </submittedName>
</protein>
<dbReference type="Proteomes" id="UP000184080">
    <property type="component" value="Unassembled WGS sequence"/>
</dbReference>
<sequence>MENKNSTRSIVEAGLMSAMVLVLMLLNAYVPVLGYMGLFILPLPITMLVVRHNLKVASISVVASAILISFILNPITAVGTLLRYGLAGLTLGYCIKSNKNAVVSIAIQSVAIIIGTIIDASLYIYLTLNSTLYKVAEMNVNMMKEAIETSKNLYKSIGVDIQSNPLFKAMEVFNVDMLFLMIPAILIMSAFMMSYINYVITKQIFKKMKIELAALPKFNYWYFDNRLTAVIIIIACLGIILGTSGVKAGEYITATAISVLQMIFLIIGVSVLTFFLRDRFKVPKALLVVIILFTIGSFGYFYAILGFTDSIMDMRGLDPNSIKNTLAKRFKKK</sequence>
<dbReference type="OrthoDB" id="1938242at2"/>
<gene>
    <name evidence="2" type="ORF">SAMN05444401_2063</name>
</gene>
<feature type="transmembrane region" description="Helical" evidence="1">
    <location>
        <begin position="177"/>
        <end position="200"/>
    </location>
</feature>
<dbReference type="RefSeq" id="WP_073006129.1">
    <property type="nucleotide sequence ID" value="NZ_FQZO01000002.1"/>
</dbReference>
<feature type="transmembrane region" description="Helical" evidence="1">
    <location>
        <begin position="102"/>
        <end position="126"/>
    </location>
</feature>
<dbReference type="EMBL" id="FQZO01000002">
    <property type="protein sequence ID" value="SHJ00847.1"/>
    <property type="molecule type" value="Genomic_DNA"/>
</dbReference>
<evidence type="ECO:0000313" key="3">
    <source>
        <dbReference type="Proteomes" id="UP000184080"/>
    </source>
</evidence>
<reference evidence="2 3" key="1">
    <citation type="submission" date="2016-11" db="EMBL/GenBank/DDBJ databases">
        <authorList>
            <person name="Jaros S."/>
            <person name="Januszkiewicz K."/>
            <person name="Wedrychowicz H."/>
        </authorList>
    </citation>
    <scope>NUCLEOTIDE SEQUENCE [LARGE SCALE GENOMIC DNA]</scope>
    <source>
        <strain evidence="2 3">DSM 21864</strain>
    </source>
</reference>
<name>A0A1M6FT58_9CLOT</name>
<feature type="transmembrane region" description="Helical" evidence="1">
    <location>
        <begin position="285"/>
        <end position="305"/>
    </location>
</feature>
<keyword evidence="3" id="KW-1185">Reference proteome</keyword>
<keyword evidence="1" id="KW-0812">Transmembrane</keyword>
<dbReference type="STRING" id="1121298.SAMN05444401_2063"/>
<dbReference type="Pfam" id="PF09991">
    <property type="entry name" value="DUF2232"/>
    <property type="match status" value="1"/>
</dbReference>
<dbReference type="PANTHER" id="PTHR41324:SF1">
    <property type="entry name" value="DUF2232 DOMAIN-CONTAINING PROTEIN"/>
    <property type="match status" value="1"/>
</dbReference>
<feature type="transmembrane region" description="Helical" evidence="1">
    <location>
        <begin position="227"/>
        <end position="246"/>
    </location>
</feature>
<keyword evidence="1" id="KW-0472">Membrane</keyword>